<proteinExistence type="predicted"/>
<dbReference type="Proteomes" id="UP001066276">
    <property type="component" value="Chromosome 3_1"/>
</dbReference>
<protein>
    <submittedName>
        <fullName evidence="1">Uncharacterized protein</fullName>
    </submittedName>
</protein>
<evidence type="ECO:0000313" key="2">
    <source>
        <dbReference type="Proteomes" id="UP001066276"/>
    </source>
</evidence>
<keyword evidence="2" id="KW-1185">Reference proteome</keyword>
<sequence length="134" mass="14142">MKTARPAARPAIDWGRTVDPAALLPSTRAVLPPEVGKYRLLALRWDGGLSCGSAIPPSAVGSGRSRRAVPVQPPSCLVLGAGASDRTGGREAEVCSPFVGRVARRERSPCWVTSLGQIGSRLACKLVGSSRRRR</sequence>
<reference evidence="1" key="1">
    <citation type="journal article" date="2022" name="bioRxiv">
        <title>Sequencing and chromosome-scale assembly of the giantPleurodeles waltlgenome.</title>
        <authorList>
            <person name="Brown T."/>
            <person name="Elewa A."/>
            <person name="Iarovenko S."/>
            <person name="Subramanian E."/>
            <person name="Araus A.J."/>
            <person name="Petzold A."/>
            <person name="Susuki M."/>
            <person name="Suzuki K.-i.T."/>
            <person name="Hayashi T."/>
            <person name="Toyoda A."/>
            <person name="Oliveira C."/>
            <person name="Osipova E."/>
            <person name="Leigh N.D."/>
            <person name="Simon A."/>
            <person name="Yun M.H."/>
        </authorList>
    </citation>
    <scope>NUCLEOTIDE SEQUENCE</scope>
    <source>
        <strain evidence="1">20211129_DDA</strain>
        <tissue evidence="1">Liver</tissue>
    </source>
</reference>
<comment type="caution">
    <text evidence="1">The sequence shown here is derived from an EMBL/GenBank/DDBJ whole genome shotgun (WGS) entry which is preliminary data.</text>
</comment>
<dbReference type="AlphaFoldDB" id="A0AAV7UNN5"/>
<gene>
    <name evidence="1" type="ORF">NDU88_006818</name>
</gene>
<accession>A0AAV7UNN5</accession>
<organism evidence="1 2">
    <name type="scientific">Pleurodeles waltl</name>
    <name type="common">Iberian ribbed newt</name>
    <dbReference type="NCBI Taxonomy" id="8319"/>
    <lineage>
        <taxon>Eukaryota</taxon>
        <taxon>Metazoa</taxon>
        <taxon>Chordata</taxon>
        <taxon>Craniata</taxon>
        <taxon>Vertebrata</taxon>
        <taxon>Euteleostomi</taxon>
        <taxon>Amphibia</taxon>
        <taxon>Batrachia</taxon>
        <taxon>Caudata</taxon>
        <taxon>Salamandroidea</taxon>
        <taxon>Salamandridae</taxon>
        <taxon>Pleurodelinae</taxon>
        <taxon>Pleurodeles</taxon>
    </lineage>
</organism>
<name>A0AAV7UNN5_PLEWA</name>
<dbReference type="EMBL" id="JANPWB010000005">
    <property type="protein sequence ID" value="KAJ1190079.1"/>
    <property type="molecule type" value="Genomic_DNA"/>
</dbReference>
<evidence type="ECO:0000313" key="1">
    <source>
        <dbReference type="EMBL" id="KAJ1190079.1"/>
    </source>
</evidence>